<evidence type="ECO:0000313" key="4">
    <source>
        <dbReference type="Proteomes" id="UP000242457"/>
    </source>
</evidence>
<feature type="transmembrane region" description="Helical" evidence="1">
    <location>
        <begin position="154"/>
        <end position="174"/>
    </location>
</feature>
<dbReference type="SMART" id="SM00271">
    <property type="entry name" value="DnaJ"/>
    <property type="match status" value="1"/>
</dbReference>
<dbReference type="PANTHER" id="PTHR44825:SF1">
    <property type="entry name" value="DNAJ HOMOLOG SUBFAMILY C MEMBER 4"/>
    <property type="match status" value="1"/>
</dbReference>
<proteinExistence type="predicted"/>
<evidence type="ECO:0000259" key="2">
    <source>
        <dbReference type="PROSITE" id="PS50076"/>
    </source>
</evidence>
<dbReference type="PRINTS" id="PR00625">
    <property type="entry name" value="JDOMAIN"/>
</dbReference>
<dbReference type="PROSITE" id="PS00636">
    <property type="entry name" value="DNAJ_1"/>
    <property type="match status" value="1"/>
</dbReference>
<dbReference type="InterPro" id="IPR036869">
    <property type="entry name" value="J_dom_sf"/>
</dbReference>
<keyword evidence="4" id="KW-1185">Reference proteome</keyword>
<dbReference type="Pfam" id="PF00226">
    <property type="entry name" value="DnaJ"/>
    <property type="match status" value="1"/>
</dbReference>
<gene>
    <name evidence="3" type="ORF">APICC_06518</name>
</gene>
<dbReference type="InterPro" id="IPR018253">
    <property type="entry name" value="DnaJ_domain_CS"/>
</dbReference>
<dbReference type="EMBL" id="KZ288282">
    <property type="protein sequence ID" value="PBC29525.1"/>
    <property type="molecule type" value="Genomic_DNA"/>
</dbReference>
<accession>A0A2A3ECQ5</accession>
<feature type="domain" description="J" evidence="2">
    <location>
        <begin position="31"/>
        <end position="111"/>
    </location>
</feature>
<dbReference type="SUPFAM" id="SSF46565">
    <property type="entry name" value="Chaperone J-domain"/>
    <property type="match status" value="1"/>
</dbReference>
<evidence type="ECO:0000313" key="3">
    <source>
        <dbReference type="EMBL" id="PBC29525.1"/>
    </source>
</evidence>
<keyword evidence="1" id="KW-0472">Membrane</keyword>
<dbReference type="OrthoDB" id="445556at2759"/>
<protein>
    <submittedName>
        <fullName evidence="3">DnaJ subfamily C member</fullName>
    </submittedName>
</protein>
<dbReference type="PANTHER" id="PTHR44825">
    <property type="match status" value="1"/>
</dbReference>
<dbReference type="CDD" id="cd06257">
    <property type="entry name" value="DnaJ"/>
    <property type="match status" value="1"/>
</dbReference>
<sequence length="228" mass="27451">MDKISRIYKIEIPILIRVFCKKYNQQRCKCTYYEELQISRNATQKEIRDAYIKLSKQVSHSFILINIYKILQKQMHPDNNNTGNHDDFVKLNEAYNILSNEQSKHIYDIDLKFNNIYTHNFHENTRSNNQYYHAYNVYYSADEKENYEKKKKKTTIFCMFLVIIGTFFQIIRVISWSDHNKSAALQRSAEIQMEHEQNMKIFENKTFEEKVQILNKLIKNHNISVDDP</sequence>
<name>A0A2A3ECQ5_APICC</name>
<dbReference type="InterPro" id="IPR001623">
    <property type="entry name" value="DnaJ_domain"/>
</dbReference>
<dbReference type="PROSITE" id="PS50076">
    <property type="entry name" value="DNAJ_2"/>
    <property type="match status" value="1"/>
</dbReference>
<dbReference type="STRING" id="94128.A0A2A3ECQ5"/>
<evidence type="ECO:0000256" key="1">
    <source>
        <dbReference type="SAM" id="Phobius"/>
    </source>
</evidence>
<dbReference type="Gene3D" id="1.10.287.110">
    <property type="entry name" value="DnaJ domain"/>
    <property type="match status" value="1"/>
</dbReference>
<dbReference type="InterPro" id="IPR052763">
    <property type="entry name" value="DnaJ_C4"/>
</dbReference>
<reference evidence="3 4" key="1">
    <citation type="submission" date="2014-07" db="EMBL/GenBank/DDBJ databases">
        <title>Genomic and transcriptomic analysis on Apis cerana provide comprehensive insights into honey bee biology.</title>
        <authorList>
            <person name="Diao Q."/>
            <person name="Sun L."/>
            <person name="Zheng H."/>
            <person name="Zheng H."/>
            <person name="Xu S."/>
            <person name="Wang S."/>
            <person name="Zeng Z."/>
            <person name="Hu F."/>
            <person name="Su S."/>
            <person name="Wu J."/>
        </authorList>
    </citation>
    <scope>NUCLEOTIDE SEQUENCE [LARGE SCALE GENOMIC DNA]</scope>
    <source>
        <tissue evidence="3">Pupae without intestine</tissue>
    </source>
</reference>
<keyword evidence="1" id="KW-0812">Transmembrane</keyword>
<keyword evidence="1" id="KW-1133">Transmembrane helix</keyword>
<organism evidence="3 4">
    <name type="scientific">Apis cerana cerana</name>
    <name type="common">Oriental honeybee</name>
    <dbReference type="NCBI Taxonomy" id="94128"/>
    <lineage>
        <taxon>Eukaryota</taxon>
        <taxon>Metazoa</taxon>
        <taxon>Ecdysozoa</taxon>
        <taxon>Arthropoda</taxon>
        <taxon>Hexapoda</taxon>
        <taxon>Insecta</taxon>
        <taxon>Pterygota</taxon>
        <taxon>Neoptera</taxon>
        <taxon>Endopterygota</taxon>
        <taxon>Hymenoptera</taxon>
        <taxon>Apocrita</taxon>
        <taxon>Aculeata</taxon>
        <taxon>Apoidea</taxon>
        <taxon>Anthophila</taxon>
        <taxon>Apidae</taxon>
        <taxon>Apis</taxon>
    </lineage>
</organism>
<dbReference type="AlphaFoldDB" id="A0A2A3ECQ5"/>
<dbReference type="Proteomes" id="UP000242457">
    <property type="component" value="Unassembled WGS sequence"/>
</dbReference>